<dbReference type="RefSeq" id="WP_067762533.1">
    <property type="nucleotide sequence ID" value="NZ_JBLZYA010000021.1"/>
</dbReference>
<dbReference type="Pfam" id="PF10462">
    <property type="entry name" value="Peptidase_M66"/>
    <property type="match status" value="1"/>
</dbReference>
<keyword evidence="5 6" id="KW-0482">Metalloprotease</keyword>
<feature type="binding site" evidence="6">
    <location>
        <position position="366"/>
    </location>
    <ligand>
        <name>Zn(2+)</name>
        <dbReference type="ChEBI" id="CHEBI:29105"/>
        <note>catalytic</note>
    </ligand>
</feature>
<evidence type="ECO:0000256" key="5">
    <source>
        <dbReference type="ARBA" id="ARBA00023049"/>
    </source>
</evidence>
<dbReference type="PROSITE" id="PS51257">
    <property type="entry name" value="PROKAR_LIPOPROTEIN"/>
    <property type="match status" value="1"/>
</dbReference>
<dbReference type="Pfam" id="PF00652">
    <property type="entry name" value="Ricin_B_lectin"/>
    <property type="match status" value="1"/>
</dbReference>
<evidence type="ECO:0000313" key="9">
    <source>
        <dbReference type="EMBL" id="OBX29571.1"/>
    </source>
</evidence>
<feature type="binding site" evidence="6">
    <location>
        <position position="372"/>
    </location>
    <ligand>
        <name>Zn(2+)</name>
        <dbReference type="ChEBI" id="CHEBI:29105"/>
        <note>catalytic</note>
    </ligand>
</feature>
<dbReference type="PANTHER" id="PTHR39540">
    <property type="match status" value="1"/>
</dbReference>
<reference evidence="10" key="1">
    <citation type="submission" date="2016-06" db="EMBL/GenBank/DDBJ databases">
        <authorList>
            <person name="Radolfova-Krizova L."/>
            <person name="Nemec A."/>
        </authorList>
    </citation>
    <scope>NUCLEOTIDE SEQUENCE [LARGE SCALE GENOMIC DNA]</scope>
    <source>
        <strain evidence="10">ANC 4275</strain>
    </source>
</reference>
<dbReference type="GO" id="GO:0016740">
    <property type="term" value="F:transferase activity"/>
    <property type="evidence" value="ECO:0007669"/>
    <property type="project" value="UniProtKB-KW"/>
</dbReference>
<dbReference type="InterPro" id="IPR022218">
    <property type="entry name" value="TagA_dom"/>
</dbReference>
<feature type="domain" description="Peptidase M66" evidence="8">
    <location>
        <begin position="210"/>
        <end position="470"/>
    </location>
</feature>
<accession>A0A1A7RCB3</accession>
<gene>
    <name evidence="9" type="ORF">A9J31_12830</name>
</gene>
<name>A0A1A7RCB3_9GAMM</name>
<keyword evidence="10" id="KW-1185">Reference proteome</keyword>
<dbReference type="Gene3D" id="2.80.10.50">
    <property type="match status" value="1"/>
</dbReference>
<feature type="binding site" evidence="6">
    <location>
        <position position="362"/>
    </location>
    <ligand>
        <name>Zn(2+)</name>
        <dbReference type="ChEBI" id="CHEBI:29105"/>
        <note>catalytic</note>
    </ligand>
</feature>
<feature type="region of interest" description="Disordered" evidence="7">
    <location>
        <begin position="30"/>
        <end position="53"/>
    </location>
</feature>
<dbReference type="Pfam" id="PF12561">
    <property type="entry name" value="TagA"/>
    <property type="match status" value="1"/>
</dbReference>
<dbReference type="PANTHER" id="PTHR39540:SF1">
    <property type="entry name" value="DICTOMALLEIN-1-RELATED"/>
    <property type="match status" value="1"/>
</dbReference>
<dbReference type="GO" id="GO:0004222">
    <property type="term" value="F:metalloendopeptidase activity"/>
    <property type="evidence" value="ECO:0007669"/>
    <property type="project" value="UniProtKB-UniRule"/>
</dbReference>
<keyword evidence="3 6" id="KW-0378">Hydrolase</keyword>
<comment type="caution">
    <text evidence="9">The sequence shown here is derived from an EMBL/GenBank/DDBJ whole genome shotgun (WGS) entry which is preliminary data.</text>
</comment>
<protein>
    <submittedName>
        <fullName evidence="9">Glycosyl transferase</fullName>
    </submittedName>
</protein>
<dbReference type="InterPro" id="IPR019503">
    <property type="entry name" value="Peptidase_M66_dom"/>
</dbReference>
<proteinExistence type="predicted"/>
<keyword evidence="1 6" id="KW-0645">Protease</keyword>
<dbReference type="InterPro" id="IPR000772">
    <property type="entry name" value="Ricin_B_lectin"/>
</dbReference>
<dbReference type="OrthoDB" id="6229465at2"/>
<evidence type="ECO:0000256" key="3">
    <source>
        <dbReference type="ARBA" id="ARBA00022801"/>
    </source>
</evidence>
<feature type="region of interest" description="Disordered" evidence="7">
    <location>
        <begin position="144"/>
        <end position="163"/>
    </location>
</feature>
<feature type="active site" evidence="6">
    <location>
        <position position="363"/>
    </location>
</feature>
<dbReference type="SMART" id="SM00458">
    <property type="entry name" value="RICIN"/>
    <property type="match status" value="1"/>
</dbReference>
<keyword evidence="2 6" id="KW-0479">Metal-binding</keyword>
<dbReference type="SUPFAM" id="SSF50370">
    <property type="entry name" value="Ricin B-like lectins"/>
    <property type="match status" value="1"/>
</dbReference>
<evidence type="ECO:0000313" key="10">
    <source>
        <dbReference type="Proteomes" id="UP000185753"/>
    </source>
</evidence>
<dbReference type="Proteomes" id="UP000185753">
    <property type="component" value="Unassembled WGS sequence"/>
</dbReference>
<feature type="compositionally biased region" description="Polar residues" evidence="7">
    <location>
        <begin position="31"/>
        <end position="45"/>
    </location>
</feature>
<dbReference type="InterPro" id="IPR035992">
    <property type="entry name" value="Ricin_B-like_lectins"/>
</dbReference>
<sequence>MKTVIGFSYNTLSVCIMSVILTACGGGGGSENASGESLPSETQQKYPEPSQDVADETSIGFYDYDANDEIRVIRNDLEGSFNAQVQFGQSHVVDPNGNEAKKMPRLTTEKDALLIVTPTLDMQDIGQLKVEIYQNNRLVRTVNLDDPSQMPLSDQSGQKGRPDVVYSKRAWTTKLNWDEVKPGLKLKIVDAQKRSGELVEEKIDFASPGELVLNNIRIGMLSEPPVSNGHYMLLEPEKAGTDYFQTIPAAAMTVAKYDDIQLDKVIVASGVIYNEASAGDGGVYAGDMRENVGKSTFSVGINLANWGVTSASMSSQSQPQLTQSVITHHSRGRYANGYNNHGLSGGNGMLTLIDSVGNEFSHEIGHHYGLGHYPGAVTTDGVTNYFWASHHADSGWGYIANRNKMRGNLSWTSTSLWDASTGTPNFKNLFPYGRDSMAGGYPNSTYSRYTHYTGYSTFLKIQPHFNRAVWDVSSPTGYKLWNTQTRTMEVTQPKVPKSSDIWFNSQDGNYLKPKQIGVPVYTILGGYDPEQQVGLLYPAARGNWGNVFDLPTADTATVSSSCWLNVQYPSQNKIIALSPNRMGSNANKLHVNLAISDQPKSVDLYCKKAGAEAKLLSNIVIPVYSDMIKPAVKIGREAGYSALRSIELPQLEQALVAQVNNAVVNLDPTAKMLFDTYKNDKALLSSVARQQFDRYEAQQNTAYRINRWMNVYYKDLSNQVPEASTALTSFMQKLVLNRDGVFEQATLIKNGTNCLKTETLADGKLNVFISGQTGCTADDSEQWIYDVVGRIHSKSDLGQCLTGNGGSAKITLERCSLNQDNQIWTMNPETTTIRQSGQCMDLNTGRLQNNRADLIRYNCTGGANQRWTNLTANQNLLLAYLNSTNLTLLNK</sequence>
<evidence type="ECO:0000256" key="2">
    <source>
        <dbReference type="ARBA" id="ARBA00022723"/>
    </source>
</evidence>
<dbReference type="GO" id="GO:0006508">
    <property type="term" value="P:proteolysis"/>
    <property type="evidence" value="ECO:0007669"/>
    <property type="project" value="UniProtKB-UniRule"/>
</dbReference>
<dbReference type="STRING" id="1443941.A9J31_12830"/>
<dbReference type="AlphaFoldDB" id="A0A1A7RCB3"/>
<dbReference type="GO" id="GO:0046872">
    <property type="term" value="F:metal ion binding"/>
    <property type="evidence" value="ECO:0007669"/>
    <property type="project" value="UniProtKB-UniRule"/>
</dbReference>
<keyword evidence="9" id="KW-0808">Transferase</keyword>
<comment type="cofactor">
    <cofactor evidence="6">
        <name>Zn(2+)</name>
        <dbReference type="ChEBI" id="CHEBI:29105"/>
    </cofactor>
    <text evidence="6">Binds 1 zinc ion per subunit.</text>
</comment>
<evidence type="ECO:0000259" key="8">
    <source>
        <dbReference type="PROSITE" id="PS51694"/>
    </source>
</evidence>
<dbReference type="PROSITE" id="PS51694">
    <property type="entry name" value="PEPTIDASE_M66"/>
    <property type="match status" value="1"/>
</dbReference>
<evidence type="ECO:0000256" key="4">
    <source>
        <dbReference type="ARBA" id="ARBA00022833"/>
    </source>
</evidence>
<dbReference type="PROSITE" id="PS50231">
    <property type="entry name" value="RICIN_B_LECTIN"/>
    <property type="match status" value="1"/>
</dbReference>
<dbReference type="InterPro" id="IPR051256">
    <property type="entry name" value="Dictomallein"/>
</dbReference>
<dbReference type="EMBL" id="LZDS01000005">
    <property type="protein sequence ID" value="OBX29571.1"/>
    <property type="molecule type" value="Genomic_DNA"/>
</dbReference>
<evidence type="ECO:0000256" key="6">
    <source>
        <dbReference type="PROSITE-ProRule" id="PRU01031"/>
    </source>
</evidence>
<evidence type="ECO:0000256" key="1">
    <source>
        <dbReference type="ARBA" id="ARBA00022670"/>
    </source>
</evidence>
<evidence type="ECO:0000256" key="7">
    <source>
        <dbReference type="SAM" id="MobiDB-lite"/>
    </source>
</evidence>
<organism evidence="9 10">
    <name type="scientific">Acinetobacter gandensis</name>
    <dbReference type="NCBI Taxonomy" id="1443941"/>
    <lineage>
        <taxon>Bacteria</taxon>
        <taxon>Pseudomonadati</taxon>
        <taxon>Pseudomonadota</taxon>
        <taxon>Gammaproteobacteria</taxon>
        <taxon>Moraxellales</taxon>
        <taxon>Moraxellaceae</taxon>
        <taxon>Acinetobacter</taxon>
    </lineage>
</organism>
<keyword evidence="4 6" id="KW-0862">Zinc</keyword>